<protein>
    <submittedName>
        <fullName evidence="12">Uncharacterized protein</fullName>
    </submittedName>
</protein>
<dbReference type="PANTHER" id="PTHR31316">
    <property type="entry name" value="BETA-GLUCOSIDASE-LIKE PROTEIN NCA3, MITOCHONDRIAL-RELATED"/>
    <property type="match status" value="1"/>
</dbReference>
<evidence type="ECO:0000313" key="13">
    <source>
        <dbReference type="Proteomes" id="UP001303889"/>
    </source>
</evidence>
<gene>
    <name evidence="12" type="ORF">C8A05DRAFT_18463</name>
</gene>
<evidence type="ECO:0000256" key="2">
    <source>
        <dbReference type="ARBA" id="ARBA00010579"/>
    </source>
</evidence>
<evidence type="ECO:0000256" key="5">
    <source>
        <dbReference type="ARBA" id="ARBA00022729"/>
    </source>
</evidence>
<name>A0AAN6MDX5_9PEZI</name>
<dbReference type="GO" id="GO:0016798">
    <property type="term" value="F:hydrolase activity, acting on glycosyl bonds"/>
    <property type="evidence" value="ECO:0007669"/>
    <property type="project" value="UniProtKB-KW"/>
</dbReference>
<evidence type="ECO:0000256" key="4">
    <source>
        <dbReference type="ARBA" id="ARBA00022525"/>
    </source>
</evidence>
<evidence type="ECO:0000256" key="1">
    <source>
        <dbReference type="ARBA" id="ARBA00004191"/>
    </source>
</evidence>
<dbReference type="GO" id="GO:0000272">
    <property type="term" value="P:polysaccharide catabolic process"/>
    <property type="evidence" value="ECO:0007669"/>
    <property type="project" value="UniProtKB-KW"/>
</dbReference>
<keyword evidence="4" id="KW-0964">Secreted</keyword>
<evidence type="ECO:0000256" key="9">
    <source>
        <dbReference type="ARBA" id="ARBA00023316"/>
    </source>
</evidence>
<accession>A0AAN6MDX5</accession>
<reference evidence="12" key="2">
    <citation type="submission" date="2023-05" db="EMBL/GenBank/DDBJ databases">
        <authorList>
            <consortium name="Lawrence Berkeley National Laboratory"/>
            <person name="Steindorff A."/>
            <person name="Hensen N."/>
            <person name="Bonometti L."/>
            <person name="Westerberg I."/>
            <person name="Brannstrom I.O."/>
            <person name="Guillou S."/>
            <person name="Cros-Aarteil S."/>
            <person name="Calhoun S."/>
            <person name="Haridas S."/>
            <person name="Kuo A."/>
            <person name="Mondo S."/>
            <person name="Pangilinan J."/>
            <person name="Riley R."/>
            <person name="Labutti K."/>
            <person name="Andreopoulos B."/>
            <person name="Lipzen A."/>
            <person name="Chen C."/>
            <person name="Yanf M."/>
            <person name="Daum C."/>
            <person name="Ng V."/>
            <person name="Clum A."/>
            <person name="Ohm R."/>
            <person name="Martin F."/>
            <person name="Silar P."/>
            <person name="Natvig D."/>
            <person name="Lalanne C."/>
            <person name="Gautier V."/>
            <person name="Ament-Velasquez S.L."/>
            <person name="Kruys A."/>
            <person name="Hutchinson M.I."/>
            <person name="Powell A.J."/>
            <person name="Barry K."/>
            <person name="Miller A.N."/>
            <person name="Grigoriev I.V."/>
            <person name="Debuchy R."/>
            <person name="Gladieux P."/>
            <person name="Thoren M.H."/>
            <person name="Johannesson H."/>
        </authorList>
    </citation>
    <scope>NUCLEOTIDE SEQUENCE</scope>
    <source>
        <strain evidence="12">CBS 103.79</strain>
    </source>
</reference>
<keyword evidence="10" id="KW-0624">Polysaccharide degradation</keyword>
<keyword evidence="5" id="KW-0732">Signal</keyword>
<organism evidence="12 13">
    <name type="scientific">Staphylotrichum tortipilum</name>
    <dbReference type="NCBI Taxonomy" id="2831512"/>
    <lineage>
        <taxon>Eukaryota</taxon>
        <taxon>Fungi</taxon>
        <taxon>Dikarya</taxon>
        <taxon>Ascomycota</taxon>
        <taxon>Pezizomycotina</taxon>
        <taxon>Sordariomycetes</taxon>
        <taxon>Sordariomycetidae</taxon>
        <taxon>Sordariales</taxon>
        <taxon>Chaetomiaceae</taxon>
        <taxon>Staphylotrichum</taxon>
    </lineage>
</organism>
<evidence type="ECO:0000256" key="11">
    <source>
        <dbReference type="SAM" id="MobiDB-lite"/>
    </source>
</evidence>
<keyword evidence="7" id="KW-0119">Carbohydrate metabolism</keyword>
<keyword evidence="9" id="KW-0961">Cell wall biogenesis/degradation</keyword>
<dbReference type="PANTHER" id="PTHR31316:SF0">
    <property type="entry name" value="SECRETED BETA-GLUCOSIDASE SIM1-RELATED"/>
    <property type="match status" value="1"/>
</dbReference>
<feature type="region of interest" description="Disordered" evidence="11">
    <location>
        <begin position="113"/>
        <end position="140"/>
    </location>
</feature>
<dbReference type="AlphaFoldDB" id="A0AAN6MDX5"/>
<keyword evidence="13" id="KW-1185">Reference proteome</keyword>
<evidence type="ECO:0000256" key="6">
    <source>
        <dbReference type="ARBA" id="ARBA00022801"/>
    </source>
</evidence>
<evidence type="ECO:0000256" key="7">
    <source>
        <dbReference type="ARBA" id="ARBA00023277"/>
    </source>
</evidence>
<evidence type="ECO:0000256" key="8">
    <source>
        <dbReference type="ARBA" id="ARBA00023295"/>
    </source>
</evidence>
<keyword evidence="6" id="KW-0378">Hydrolase</keyword>
<evidence type="ECO:0000313" key="12">
    <source>
        <dbReference type="EMBL" id="KAK3899050.1"/>
    </source>
</evidence>
<feature type="compositionally biased region" description="Low complexity" evidence="11">
    <location>
        <begin position="114"/>
        <end position="124"/>
    </location>
</feature>
<dbReference type="GO" id="GO:0009986">
    <property type="term" value="C:cell surface"/>
    <property type="evidence" value="ECO:0007669"/>
    <property type="project" value="TreeGrafter"/>
</dbReference>
<keyword evidence="3" id="KW-0134">Cell wall</keyword>
<reference evidence="12" key="1">
    <citation type="journal article" date="2023" name="Mol. Phylogenet. Evol.">
        <title>Genome-scale phylogeny and comparative genomics of the fungal order Sordariales.</title>
        <authorList>
            <person name="Hensen N."/>
            <person name="Bonometti L."/>
            <person name="Westerberg I."/>
            <person name="Brannstrom I.O."/>
            <person name="Guillou S."/>
            <person name="Cros-Aarteil S."/>
            <person name="Calhoun S."/>
            <person name="Haridas S."/>
            <person name="Kuo A."/>
            <person name="Mondo S."/>
            <person name="Pangilinan J."/>
            <person name="Riley R."/>
            <person name="LaButti K."/>
            <person name="Andreopoulos B."/>
            <person name="Lipzen A."/>
            <person name="Chen C."/>
            <person name="Yan M."/>
            <person name="Daum C."/>
            <person name="Ng V."/>
            <person name="Clum A."/>
            <person name="Steindorff A."/>
            <person name="Ohm R.A."/>
            <person name="Martin F."/>
            <person name="Silar P."/>
            <person name="Natvig D.O."/>
            <person name="Lalanne C."/>
            <person name="Gautier V."/>
            <person name="Ament-Velasquez S.L."/>
            <person name="Kruys A."/>
            <person name="Hutchinson M.I."/>
            <person name="Powell A.J."/>
            <person name="Barry K."/>
            <person name="Miller A.N."/>
            <person name="Grigoriev I.V."/>
            <person name="Debuchy R."/>
            <person name="Gladieux P."/>
            <person name="Hiltunen Thoren M."/>
            <person name="Johannesson H."/>
        </authorList>
    </citation>
    <scope>NUCLEOTIDE SEQUENCE</scope>
    <source>
        <strain evidence="12">CBS 103.79</strain>
    </source>
</reference>
<comment type="similarity">
    <text evidence="2">Belongs to the SUN family.</text>
</comment>
<dbReference type="InterPro" id="IPR051526">
    <property type="entry name" value="Beta-Glucosidase_SUN"/>
</dbReference>
<sequence>MKGIIKTAVAAAVVVGVAAQPHIHGHRHLHAKKHDQSHAEKRDTVIVTEVVEGPTVIEYVLDGKKVEPAKAKEGIDKGLYVVMGSTKPSFSAPPLALSTSIGGAEHGGQFFEVSTSAPAPTSSSAPPPPPAPSSTSIPAPVQNAATGIDVNFPSGKVKCNKLPTEYGAVDITWVGTNGWTTLAKFGKWVKGAAIDNIESPISGGCEPGMMCSYACPPGYQKTQWPAEQGATGQSVGGLWCNDDGFLELTRPEFPKICEQGAGGVYVRNELSTSAAVCRTDYPGNEAMTIPVATSPGGTYPLTNPDSSTYYRWQGKATTAQYYVNNAGVSVEDACVWNSPKFPSSAGNWAPCNIGVGKSEAGETYISIFPNLPTSTAVLDFDIEIVGDISGTCWLKKGQYSGNNGCTVGMKPGGTATIVFKNSS</sequence>
<comment type="subcellular location">
    <subcellularLocation>
        <location evidence="1">Secreted</location>
        <location evidence="1">Cell wall</location>
    </subcellularLocation>
</comment>
<dbReference type="Pfam" id="PF03856">
    <property type="entry name" value="SUN"/>
    <property type="match status" value="1"/>
</dbReference>
<keyword evidence="8" id="KW-0326">Glycosidase</keyword>
<dbReference type="GO" id="GO:0009277">
    <property type="term" value="C:fungal-type cell wall"/>
    <property type="evidence" value="ECO:0007669"/>
    <property type="project" value="TreeGrafter"/>
</dbReference>
<proteinExistence type="inferred from homology"/>
<dbReference type="Proteomes" id="UP001303889">
    <property type="component" value="Unassembled WGS sequence"/>
</dbReference>
<evidence type="ECO:0000256" key="10">
    <source>
        <dbReference type="ARBA" id="ARBA00023326"/>
    </source>
</evidence>
<dbReference type="InterPro" id="IPR005556">
    <property type="entry name" value="SUN"/>
</dbReference>
<evidence type="ECO:0000256" key="3">
    <source>
        <dbReference type="ARBA" id="ARBA00022512"/>
    </source>
</evidence>
<dbReference type="EMBL" id="MU855840">
    <property type="protein sequence ID" value="KAK3899050.1"/>
    <property type="molecule type" value="Genomic_DNA"/>
</dbReference>
<comment type="caution">
    <text evidence="12">The sequence shown here is derived from an EMBL/GenBank/DDBJ whole genome shotgun (WGS) entry which is preliminary data.</text>
</comment>
<dbReference type="GO" id="GO:0031505">
    <property type="term" value="P:fungal-type cell wall organization"/>
    <property type="evidence" value="ECO:0007669"/>
    <property type="project" value="TreeGrafter"/>
</dbReference>